<accession>A0A6A0GSM5</accession>
<reference evidence="9" key="2">
    <citation type="journal article" date="2018" name="Environ. Sci. Technol.">
        <title>The Toxicogenome of Hyalella azteca: A Model for Sediment Ecotoxicology and Evolutionary Toxicology.</title>
        <authorList>
            <person name="Poynton H.C."/>
            <person name="Hasenbein S."/>
            <person name="Benoit J.B."/>
            <person name="Sepulveda M.S."/>
            <person name="Poelchau M.F."/>
            <person name="Hughes D.S.T."/>
            <person name="Murali S.C."/>
            <person name="Chen S."/>
            <person name="Glastad K.M."/>
            <person name="Goodisman M.A.D."/>
            <person name="Werren J.H."/>
            <person name="Vineis J.H."/>
            <person name="Bowen J.L."/>
            <person name="Friedrich M."/>
            <person name="Jones J."/>
            <person name="Robertson H.M."/>
            <person name="Feyereisen R."/>
            <person name="Mechler-Hickson A."/>
            <person name="Mathers N."/>
            <person name="Lee C.E."/>
            <person name="Colbourne J.K."/>
            <person name="Biales A."/>
            <person name="Johnston J.S."/>
            <person name="Wellborn G.A."/>
            <person name="Rosendale A.J."/>
            <person name="Cridge A.G."/>
            <person name="Munoz-Torres M.C."/>
            <person name="Bain P.A."/>
            <person name="Manny A.R."/>
            <person name="Major K.M."/>
            <person name="Lambert F.N."/>
            <person name="Vulpe C.D."/>
            <person name="Tuck P."/>
            <person name="Blalock B.J."/>
            <person name="Lin Y.Y."/>
            <person name="Smith M.E."/>
            <person name="Ochoa-Acuna H."/>
            <person name="Chen M.M."/>
            <person name="Childers C.P."/>
            <person name="Qu J."/>
            <person name="Dugan S."/>
            <person name="Lee S.L."/>
            <person name="Chao H."/>
            <person name="Dinh H."/>
            <person name="Han Y."/>
            <person name="Doddapaneni H."/>
            <person name="Worley K.C."/>
            <person name="Muzny D.M."/>
            <person name="Gibbs R.A."/>
            <person name="Richards S."/>
        </authorList>
    </citation>
    <scope>NUCLEOTIDE SEQUENCE</scope>
    <source>
        <strain evidence="9">HAZT.00-mixed</strain>
        <tissue evidence="9">Whole organism</tissue>
    </source>
</reference>
<evidence type="ECO:0000256" key="2">
    <source>
        <dbReference type="ARBA" id="ARBA00008817"/>
    </source>
</evidence>
<keyword evidence="8" id="KW-0472">Membrane</keyword>
<dbReference type="GO" id="GO:0005744">
    <property type="term" value="C:TIM23 mitochondrial import inner membrane translocase complex"/>
    <property type="evidence" value="ECO:0007669"/>
    <property type="project" value="InterPro"/>
</dbReference>
<dbReference type="OrthoDB" id="10262892at2759"/>
<protein>
    <submittedName>
        <fullName evidence="9">Uncharacterized protein</fullName>
    </submittedName>
</protein>
<dbReference type="FunFam" id="1.10.287.110:FF:000006">
    <property type="entry name" value="Import inner membrane translocase subunit TIM16"/>
    <property type="match status" value="1"/>
</dbReference>
<reference evidence="9" key="3">
    <citation type="submission" date="2019-06" db="EMBL/GenBank/DDBJ databases">
        <authorList>
            <person name="Poynton C."/>
            <person name="Hasenbein S."/>
            <person name="Benoit J.B."/>
            <person name="Sepulveda M.S."/>
            <person name="Poelchau M.F."/>
            <person name="Murali S.C."/>
            <person name="Chen S."/>
            <person name="Glastad K.M."/>
            <person name="Werren J.H."/>
            <person name="Vineis J.H."/>
            <person name="Bowen J.L."/>
            <person name="Friedrich M."/>
            <person name="Jones J."/>
            <person name="Robertson H.M."/>
            <person name="Feyereisen R."/>
            <person name="Mechler-Hickson A."/>
            <person name="Mathers N."/>
            <person name="Lee C.E."/>
            <person name="Colbourne J.K."/>
            <person name="Biales A."/>
            <person name="Johnston J.S."/>
            <person name="Wellborn G.A."/>
            <person name="Rosendale A.J."/>
            <person name="Cridge A.G."/>
            <person name="Munoz-Torres M.C."/>
            <person name="Bain P.A."/>
            <person name="Manny A.R."/>
            <person name="Major K.M."/>
            <person name="Lambert F.N."/>
            <person name="Vulpe C.D."/>
            <person name="Tuck P."/>
            <person name="Blalock B.J."/>
            <person name="Lin Y.-Y."/>
            <person name="Smith M.E."/>
            <person name="Ochoa-Acuna H."/>
            <person name="Chen M.-J.M."/>
            <person name="Childers C.P."/>
            <person name="Qu J."/>
            <person name="Dugan S."/>
            <person name="Lee S.L."/>
            <person name="Chao H."/>
            <person name="Dinh H."/>
            <person name="Han Y."/>
            <person name="Doddapaneni H."/>
            <person name="Worley K.C."/>
            <person name="Muzny D.M."/>
            <person name="Gibbs R.A."/>
            <person name="Richards S."/>
        </authorList>
    </citation>
    <scope>NUCLEOTIDE SEQUENCE</scope>
    <source>
        <strain evidence="9">HAZT.00-mixed</strain>
        <tissue evidence="9">Whole organism</tissue>
    </source>
</reference>
<name>A0A6A0GSM5_HYAAZ</name>
<evidence type="ECO:0000256" key="6">
    <source>
        <dbReference type="ARBA" id="ARBA00023010"/>
    </source>
</evidence>
<evidence type="ECO:0000313" key="9">
    <source>
        <dbReference type="EMBL" id="KAA0186667.1"/>
    </source>
</evidence>
<dbReference type="PANTHER" id="PTHR12388">
    <property type="entry name" value="MITOCHONDRIA ASSOCIATED GRANULOCYTE MACROPHAGE CSF SIGNALING MOLECULE"/>
    <property type="match status" value="1"/>
</dbReference>
<evidence type="ECO:0000256" key="3">
    <source>
        <dbReference type="ARBA" id="ARBA00022448"/>
    </source>
</evidence>
<reference evidence="9" key="1">
    <citation type="submission" date="2014-08" db="EMBL/GenBank/DDBJ databases">
        <authorList>
            <person name="Murali S."/>
            <person name="Richards S."/>
            <person name="Bandaranaike D."/>
            <person name="Bellair M."/>
            <person name="Blankenburg K."/>
            <person name="Chao H."/>
            <person name="Dinh H."/>
            <person name="Doddapaneni H."/>
            <person name="Dugan-Rocha S."/>
            <person name="Elkadiri S."/>
            <person name="Gnanaolivu R."/>
            <person name="Hughes D."/>
            <person name="Lee S."/>
            <person name="Li M."/>
            <person name="Ming W."/>
            <person name="Munidasa M."/>
            <person name="Muniz J."/>
            <person name="Nguyen L."/>
            <person name="Osuji N."/>
            <person name="Pu L.-L."/>
            <person name="Puazo M."/>
            <person name="Skinner E."/>
            <person name="Qu C."/>
            <person name="Quiroz J."/>
            <person name="Raj R."/>
            <person name="Weissenberger G."/>
            <person name="Xin Y."/>
            <person name="Zou X."/>
            <person name="Han Y."/>
            <person name="Worley K."/>
            <person name="Muzny D."/>
            <person name="Gibbs R."/>
        </authorList>
    </citation>
    <scope>NUCLEOTIDE SEQUENCE</scope>
    <source>
        <strain evidence="9">HAZT.00-mixed</strain>
        <tissue evidence="9">Whole organism</tissue>
    </source>
</reference>
<dbReference type="AlphaFoldDB" id="A0A6A0GSM5"/>
<dbReference type="InterPro" id="IPR005341">
    <property type="entry name" value="Tim16"/>
</dbReference>
<gene>
    <name evidence="9" type="ORF">HAZT_HAZT011845</name>
</gene>
<evidence type="ECO:0000256" key="4">
    <source>
        <dbReference type="ARBA" id="ARBA00022792"/>
    </source>
</evidence>
<keyword evidence="4" id="KW-0999">Mitochondrion inner membrane</keyword>
<evidence type="ECO:0000256" key="5">
    <source>
        <dbReference type="ARBA" id="ARBA00022927"/>
    </source>
</evidence>
<evidence type="ECO:0000256" key="8">
    <source>
        <dbReference type="ARBA" id="ARBA00023136"/>
    </source>
</evidence>
<dbReference type="GO" id="GO:0030150">
    <property type="term" value="P:protein import into mitochondrial matrix"/>
    <property type="evidence" value="ECO:0007669"/>
    <property type="project" value="InterPro"/>
</dbReference>
<sequence length="111" mass="12028">MAKHLVQAALAAVQVVGRAFVKAVRQEIAVYHYLVEQASQAAAARHGGGRQGAEHSATNSKLGMTLDEAKQILNVKELSKEQVQKNYEYLFNINDKAKGGSLYLQSKVSSA</sequence>
<evidence type="ECO:0000256" key="7">
    <source>
        <dbReference type="ARBA" id="ARBA00023128"/>
    </source>
</evidence>
<comment type="similarity">
    <text evidence="2">Belongs to the TIM16/PAM16 family.</text>
</comment>
<proteinExistence type="inferred from homology"/>
<dbReference type="Proteomes" id="UP000711488">
    <property type="component" value="Unassembled WGS sequence"/>
</dbReference>
<dbReference type="PANTHER" id="PTHR12388:SF0">
    <property type="entry name" value="MITOCHONDRIAL IMPORT INNER MEMBRANE TRANSLOCASE SUBUNIT TIM16"/>
    <property type="match status" value="1"/>
</dbReference>
<keyword evidence="3" id="KW-0813">Transport</keyword>
<keyword evidence="5" id="KW-0653">Protein transport</keyword>
<dbReference type="Gene3D" id="1.10.287.110">
    <property type="entry name" value="DnaJ domain"/>
    <property type="match status" value="1"/>
</dbReference>
<comment type="caution">
    <text evidence="9">The sequence shown here is derived from an EMBL/GenBank/DDBJ whole genome shotgun (WGS) entry which is preliminary data.</text>
</comment>
<keyword evidence="7" id="KW-0496">Mitochondrion</keyword>
<dbReference type="EMBL" id="JQDR03015432">
    <property type="protein sequence ID" value="KAA0186667.1"/>
    <property type="molecule type" value="Genomic_DNA"/>
</dbReference>
<organism evidence="9">
    <name type="scientific">Hyalella azteca</name>
    <name type="common">Amphipod</name>
    <dbReference type="NCBI Taxonomy" id="294128"/>
    <lineage>
        <taxon>Eukaryota</taxon>
        <taxon>Metazoa</taxon>
        <taxon>Ecdysozoa</taxon>
        <taxon>Arthropoda</taxon>
        <taxon>Crustacea</taxon>
        <taxon>Multicrustacea</taxon>
        <taxon>Malacostraca</taxon>
        <taxon>Eumalacostraca</taxon>
        <taxon>Peracarida</taxon>
        <taxon>Amphipoda</taxon>
        <taxon>Senticaudata</taxon>
        <taxon>Talitrida</taxon>
        <taxon>Talitroidea</taxon>
        <taxon>Hyalellidae</taxon>
        <taxon>Hyalella</taxon>
    </lineage>
</organism>
<evidence type="ECO:0000256" key="1">
    <source>
        <dbReference type="ARBA" id="ARBA00004443"/>
    </source>
</evidence>
<dbReference type="InterPro" id="IPR036869">
    <property type="entry name" value="J_dom_sf"/>
</dbReference>
<comment type="subcellular location">
    <subcellularLocation>
        <location evidence="1">Mitochondrion inner membrane</location>
        <topology evidence="1">Peripheral membrane protein</topology>
        <orientation evidence="1">Matrix side</orientation>
    </subcellularLocation>
</comment>
<keyword evidence="6" id="KW-0811">Translocation</keyword>
<dbReference type="Pfam" id="PF03656">
    <property type="entry name" value="Pam16"/>
    <property type="match status" value="1"/>
</dbReference>